<dbReference type="PROSITE" id="PS01151">
    <property type="entry name" value="FIMBRIAL_USHER"/>
    <property type="match status" value="1"/>
</dbReference>
<dbReference type="InterPro" id="IPR037224">
    <property type="entry name" value="PapC_N_sf"/>
</dbReference>
<evidence type="ECO:0000256" key="11">
    <source>
        <dbReference type="SAM" id="SignalP"/>
    </source>
</evidence>
<dbReference type="FunFam" id="2.60.40.2610:FF:000001">
    <property type="entry name" value="Outer membrane fimbrial usher protein"/>
    <property type="match status" value="1"/>
</dbReference>
<dbReference type="SUPFAM" id="SSF141729">
    <property type="entry name" value="FimD N-terminal domain-like"/>
    <property type="match status" value="1"/>
</dbReference>
<dbReference type="Gene3D" id="2.60.40.3110">
    <property type="match status" value="1"/>
</dbReference>
<evidence type="ECO:0000256" key="9">
    <source>
        <dbReference type="RuleBase" id="RU003884"/>
    </source>
</evidence>
<organism evidence="14 15">
    <name type="scientific">Yersinia aleksiciae</name>
    <dbReference type="NCBI Taxonomy" id="263819"/>
    <lineage>
        <taxon>Bacteria</taxon>
        <taxon>Pseudomonadati</taxon>
        <taxon>Pseudomonadota</taxon>
        <taxon>Gammaproteobacteria</taxon>
        <taxon>Enterobacterales</taxon>
        <taxon>Yersiniaceae</taxon>
        <taxon>Yersinia</taxon>
    </lineage>
</organism>
<dbReference type="GO" id="GO:0015473">
    <property type="term" value="F:fimbrial usher porin activity"/>
    <property type="evidence" value="ECO:0007669"/>
    <property type="project" value="InterPro"/>
</dbReference>
<dbReference type="Pfam" id="PF13954">
    <property type="entry name" value="PapC_N"/>
    <property type="match status" value="1"/>
</dbReference>
<reference evidence="15" key="1">
    <citation type="submission" date="2015-03" db="EMBL/GenBank/DDBJ databases">
        <authorList>
            <consortium name="Pathogen Informatics"/>
        </authorList>
    </citation>
    <scope>NUCLEOTIDE SEQUENCE [LARGE SCALE GENOMIC DNA]</scope>
    <source>
        <strain evidence="15">IP27925</strain>
    </source>
</reference>
<evidence type="ECO:0000313" key="14">
    <source>
        <dbReference type="EMBL" id="CNL50360.1"/>
    </source>
</evidence>
<evidence type="ECO:0000256" key="2">
    <source>
        <dbReference type="ARBA" id="ARBA00008064"/>
    </source>
</evidence>
<accession>A0A0T9UL86</accession>
<feature type="compositionally biased region" description="Polar residues" evidence="10">
    <location>
        <begin position="135"/>
        <end position="151"/>
    </location>
</feature>
<keyword evidence="4" id="KW-1134">Transmembrane beta strand</keyword>
<dbReference type="PANTHER" id="PTHR30451:SF20">
    <property type="entry name" value="FIMBRIAE USHER"/>
    <property type="match status" value="1"/>
</dbReference>
<feature type="domain" description="PapC-like C-terminal" evidence="12">
    <location>
        <begin position="816"/>
        <end position="878"/>
    </location>
</feature>
<gene>
    <name evidence="14" type="primary">fimD_5</name>
    <name evidence="14" type="ORF">ERS008460_03038</name>
</gene>
<dbReference type="Gene3D" id="3.10.20.410">
    <property type="match status" value="1"/>
</dbReference>
<evidence type="ECO:0000256" key="4">
    <source>
        <dbReference type="ARBA" id="ARBA00022452"/>
    </source>
</evidence>
<dbReference type="InterPro" id="IPR025949">
    <property type="entry name" value="PapC-like_C"/>
</dbReference>
<feature type="chain" id="PRO_5006698876" evidence="11">
    <location>
        <begin position="35"/>
        <end position="896"/>
    </location>
</feature>
<dbReference type="Proteomes" id="UP000040088">
    <property type="component" value="Unassembled WGS sequence"/>
</dbReference>
<comment type="subcellular location">
    <subcellularLocation>
        <location evidence="1 9">Cell outer membrane</location>
        <topology evidence="1 9">Multi-pass membrane protein</topology>
    </subcellularLocation>
</comment>
<protein>
    <submittedName>
        <fullName evidence="14">Putative outer membrane usher protein</fullName>
    </submittedName>
</protein>
<keyword evidence="6 11" id="KW-0732">Signal</keyword>
<keyword evidence="5 9" id="KW-0812">Transmembrane</keyword>
<evidence type="ECO:0000256" key="6">
    <source>
        <dbReference type="ARBA" id="ARBA00022729"/>
    </source>
</evidence>
<evidence type="ECO:0000256" key="1">
    <source>
        <dbReference type="ARBA" id="ARBA00004571"/>
    </source>
</evidence>
<dbReference type="GO" id="GO:0009297">
    <property type="term" value="P:pilus assembly"/>
    <property type="evidence" value="ECO:0007669"/>
    <property type="project" value="InterPro"/>
</dbReference>
<dbReference type="InterPro" id="IPR018030">
    <property type="entry name" value="Fimbrial_membr_usher_CS"/>
</dbReference>
<comment type="similarity">
    <text evidence="2 9">Belongs to the fimbrial export usher family.</text>
</comment>
<keyword evidence="8 9" id="KW-0998">Cell outer membrane</keyword>
<dbReference type="Gene3D" id="2.60.40.2610">
    <property type="entry name" value="Outer membrane usher protein FimD, plug domain"/>
    <property type="match status" value="1"/>
</dbReference>
<dbReference type="InterPro" id="IPR042186">
    <property type="entry name" value="FimD_plug_dom"/>
</dbReference>
<dbReference type="EMBL" id="CQEM01000015">
    <property type="protein sequence ID" value="CNL50360.1"/>
    <property type="molecule type" value="Genomic_DNA"/>
</dbReference>
<dbReference type="Pfam" id="PF00577">
    <property type="entry name" value="Usher"/>
    <property type="match status" value="1"/>
</dbReference>
<sequence>MGFARVILKKRFSGRKKALTLCISLILHVDTVLAQETSQNLEFDESLFLGTNFASGLNQLNKENSVTAGDYDAVDVLINNKQYKRMTIQFVKNPDSSEAYPCLSDEFLMGAGIELTPKAGVTAKDPQAAVADSTPPDTASENAAETATDAPTGQCVPLSERVKGASFHFDQAKLRLELSIPQAVLKKQPRGYIERTEWQEGEKLAFLNYSTNFYRSETQGQQSNTSDYGFIGIKGGLNLGLWQLRQQSNVRYASNTNSSDTQWNNIRTYLQRPIPQLDSQLTLGETFTDSSLFGTMSFRGAKMATDQRMWPESMRGFAPEVRGVASTNARVVIRQNGQEIYETNVAPGPFVINDLYSTTSQGDLNVEVIEANGSRSTFTVPFSAVPDSMRPGVSRYNAVIGESRDFTDIDNYFTDFTYERGLTNQLTANTGVRLAQDYTALLVGGVIGTTVGAFGLNTTYSHAKVEDDKTQDGWRMQATYSQTFSETGTTFSLAGYRYSTKGYRDLNDVFGVRSVEKNGGTWDSSTYQQRSQFTTTVNQNLGHFGQLYASASTNDYYNDTQRDTQLQLGYSNSYRDISYNVAISRQRSVYTSTLYNWDTDDSNPTTTATRYGNTENIATLTVSIPLNIGSKNQYLSMSASRNPKSGNSYQTALSGTAGERNTFNYSVNAGYDDSNFGGSSNTWGANVQQQFPNATVNGSYSRGNNYTQYGAGARGAAVIHSQGLTLGPYLGETFGIIEADGAQGAAVRNAQGARVDSNGFALVPSLTPYNYNTIGLDTKGINRNTELKENQGRVVPYAGAAVKVKFETLTGYAVLIQTQTTGDDGLPLGADVFNSKNELVGMVGQGNQIYARVKDKEGSLYVRWGENSSDQCELPYAFASKDTEQDIIHLTGSCRR</sequence>
<dbReference type="STRING" id="28152.CH54_2741"/>
<feature type="signal peptide" evidence="11">
    <location>
        <begin position="1"/>
        <end position="34"/>
    </location>
</feature>
<dbReference type="InterPro" id="IPR043142">
    <property type="entry name" value="PapC-like_C_sf"/>
</dbReference>
<evidence type="ECO:0000259" key="13">
    <source>
        <dbReference type="Pfam" id="PF13954"/>
    </source>
</evidence>
<evidence type="ECO:0000259" key="12">
    <source>
        <dbReference type="Pfam" id="PF13953"/>
    </source>
</evidence>
<keyword evidence="7 9" id="KW-0472">Membrane</keyword>
<evidence type="ECO:0000313" key="15">
    <source>
        <dbReference type="Proteomes" id="UP000040088"/>
    </source>
</evidence>
<evidence type="ECO:0000256" key="3">
    <source>
        <dbReference type="ARBA" id="ARBA00022448"/>
    </source>
</evidence>
<dbReference type="RefSeq" id="WP_050126313.1">
    <property type="nucleotide sequence ID" value="NZ_CQEM01000015.1"/>
</dbReference>
<dbReference type="InterPro" id="IPR025885">
    <property type="entry name" value="PapC_N"/>
</dbReference>
<dbReference type="FunFam" id="2.60.40.3110:FF:000001">
    <property type="entry name" value="Putative fimbrial outer membrane usher"/>
    <property type="match status" value="1"/>
</dbReference>
<dbReference type="PANTHER" id="PTHR30451">
    <property type="entry name" value="OUTER MEMBRANE USHER PROTEIN"/>
    <property type="match status" value="1"/>
</dbReference>
<evidence type="ECO:0000256" key="10">
    <source>
        <dbReference type="SAM" id="MobiDB-lite"/>
    </source>
</evidence>
<evidence type="ECO:0000256" key="5">
    <source>
        <dbReference type="ARBA" id="ARBA00022692"/>
    </source>
</evidence>
<dbReference type="Gene3D" id="2.60.40.2070">
    <property type="match status" value="1"/>
</dbReference>
<dbReference type="AlphaFoldDB" id="A0A0T9UL86"/>
<name>A0A0T9UL86_YERAE</name>
<keyword evidence="3 9" id="KW-0813">Transport</keyword>
<proteinExistence type="inferred from homology"/>
<dbReference type="GO" id="GO:0009279">
    <property type="term" value="C:cell outer membrane"/>
    <property type="evidence" value="ECO:0007669"/>
    <property type="project" value="UniProtKB-SubCell"/>
</dbReference>
<keyword evidence="9" id="KW-1029">Fimbrium biogenesis</keyword>
<dbReference type="Pfam" id="PF13953">
    <property type="entry name" value="PapC_C"/>
    <property type="match status" value="1"/>
</dbReference>
<dbReference type="InterPro" id="IPR000015">
    <property type="entry name" value="Fimb_usher"/>
</dbReference>
<evidence type="ECO:0000256" key="8">
    <source>
        <dbReference type="ARBA" id="ARBA00023237"/>
    </source>
</evidence>
<feature type="domain" description="PapC N-terminal" evidence="13">
    <location>
        <begin position="42"/>
        <end position="212"/>
    </location>
</feature>
<feature type="region of interest" description="Disordered" evidence="10">
    <location>
        <begin position="124"/>
        <end position="155"/>
    </location>
</feature>
<evidence type="ECO:0000256" key="7">
    <source>
        <dbReference type="ARBA" id="ARBA00023136"/>
    </source>
</evidence>